<organism evidence="7 8">
    <name type="scientific">Potamilus streckersoni</name>
    <dbReference type="NCBI Taxonomy" id="2493646"/>
    <lineage>
        <taxon>Eukaryota</taxon>
        <taxon>Metazoa</taxon>
        <taxon>Spiralia</taxon>
        <taxon>Lophotrochozoa</taxon>
        <taxon>Mollusca</taxon>
        <taxon>Bivalvia</taxon>
        <taxon>Autobranchia</taxon>
        <taxon>Heteroconchia</taxon>
        <taxon>Palaeoheterodonta</taxon>
        <taxon>Unionida</taxon>
        <taxon>Unionoidea</taxon>
        <taxon>Unionidae</taxon>
        <taxon>Ambleminae</taxon>
        <taxon>Lampsilini</taxon>
        <taxon>Potamilus</taxon>
    </lineage>
</organism>
<dbReference type="AlphaFoldDB" id="A0AAE0RTS3"/>
<dbReference type="PROSITE" id="PS01130">
    <property type="entry name" value="SLC26A"/>
    <property type="match status" value="1"/>
</dbReference>
<evidence type="ECO:0000256" key="2">
    <source>
        <dbReference type="ARBA" id="ARBA00022692"/>
    </source>
</evidence>
<dbReference type="Proteomes" id="UP001195483">
    <property type="component" value="Unassembled WGS sequence"/>
</dbReference>
<evidence type="ECO:0000313" key="8">
    <source>
        <dbReference type="Proteomes" id="UP001195483"/>
    </source>
</evidence>
<sequence>MAYGFLSQLPPIYGLYTSFLPVLLYFFFGSSRHISMGTFAVVSLMIGTVVTRGYQIHGQIPENVTMVTNSTFTTTTKPRFSLVAQNLADPVKLGFALSVTFVIGCVQV</sequence>
<evidence type="ECO:0000313" key="7">
    <source>
        <dbReference type="EMBL" id="KAK3579409.1"/>
    </source>
</evidence>
<feature type="domain" description="SLC26A/SulP transporter" evidence="6">
    <location>
        <begin position="1"/>
        <end position="107"/>
    </location>
</feature>
<reference evidence="7" key="1">
    <citation type="journal article" date="2021" name="Genome Biol. Evol.">
        <title>A High-Quality Reference Genome for a Parasitic Bivalve with Doubly Uniparental Inheritance (Bivalvia: Unionida).</title>
        <authorList>
            <person name="Smith C.H."/>
        </authorList>
    </citation>
    <scope>NUCLEOTIDE SEQUENCE</scope>
    <source>
        <strain evidence="7">CHS0354</strain>
    </source>
</reference>
<feature type="transmembrane region" description="Helical" evidence="5">
    <location>
        <begin position="34"/>
        <end position="54"/>
    </location>
</feature>
<dbReference type="EMBL" id="JAEAOA010001776">
    <property type="protein sequence ID" value="KAK3579409.1"/>
    <property type="molecule type" value="Genomic_DNA"/>
</dbReference>
<proteinExistence type="predicted"/>
<name>A0AAE0RTS3_9BIVA</name>
<dbReference type="InterPro" id="IPR018045">
    <property type="entry name" value="S04_transporter_CS"/>
</dbReference>
<accession>A0AAE0RTS3</accession>
<dbReference type="GO" id="GO:0008271">
    <property type="term" value="F:secondary active sulfate transmembrane transporter activity"/>
    <property type="evidence" value="ECO:0007669"/>
    <property type="project" value="InterPro"/>
</dbReference>
<evidence type="ECO:0000256" key="4">
    <source>
        <dbReference type="ARBA" id="ARBA00023136"/>
    </source>
</evidence>
<evidence type="ECO:0000256" key="5">
    <source>
        <dbReference type="SAM" id="Phobius"/>
    </source>
</evidence>
<dbReference type="PANTHER" id="PTHR11814">
    <property type="entry name" value="SULFATE TRANSPORTER"/>
    <property type="match status" value="1"/>
</dbReference>
<keyword evidence="3 5" id="KW-1133">Transmembrane helix</keyword>
<evidence type="ECO:0000256" key="3">
    <source>
        <dbReference type="ARBA" id="ARBA00022989"/>
    </source>
</evidence>
<gene>
    <name evidence="7" type="ORF">CHS0354_029717</name>
</gene>
<keyword evidence="8" id="KW-1185">Reference proteome</keyword>
<reference evidence="7" key="2">
    <citation type="journal article" date="2021" name="Genome Biol. Evol.">
        <title>Developing a high-quality reference genome for a parasitic bivalve with doubly uniparental inheritance (Bivalvia: Unionida).</title>
        <authorList>
            <person name="Smith C.H."/>
        </authorList>
    </citation>
    <scope>NUCLEOTIDE SEQUENCE</scope>
    <source>
        <strain evidence="7">CHS0354</strain>
        <tissue evidence="7">Mantle</tissue>
    </source>
</reference>
<evidence type="ECO:0000259" key="6">
    <source>
        <dbReference type="Pfam" id="PF00916"/>
    </source>
</evidence>
<keyword evidence="4 5" id="KW-0472">Membrane</keyword>
<dbReference type="Pfam" id="PF00916">
    <property type="entry name" value="Sulfate_transp"/>
    <property type="match status" value="1"/>
</dbReference>
<keyword evidence="2 5" id="KW-0812">Transmembrane</keyword>
<protein>
    <recommendedName>
        <fullName evidence="6">SLC26A/SulP transporter domain-containing protein</fullName>
    </recommendedName>
</protein>
<dbReference type="GO" id="GO:0016020">
    <property type="term" value="C:membrane"/>
    <property type="evidence" value="ECO:0007669"/>
    <property type="project" value="UniProtKB-SubCell"/>
</dbReference>
<reference evidence="7" key="3">
    <citation type="submission" date="2023-05" db="EMBL/GenBank/DDBJ databases">
        <authorList>
            <person name="Smith C.H."/>
        </authorList>
    </citation>
    <scope>NUCLEOTIDE SEQUENCE</scope>
    <source>
        <strain evidence="7">CHS0354</strain>
        <tissue evidence="7">Mantle</tissue>
    </source>
</reference>
<dbReference type="InterPro" id="IPR001902">
    <property type="entry name" value="SLC26A/SulP_fam"/>
</dbReference>
<comment type="subcellular location">
    <subcellularLocation>
        <location evidence="1">Membrane</location>
        <topology evidence="1">Multi-pass membrane protein</topology>
    </subcellularLocation>
</comment>
<dbReference type="InterPro" id="IPR011547">
    <property type="entry name" value="SLC26A/SulP_dom"/>
</dbReference>
<feature type="transmembrane region" description="Helical" evidence="5">
    <location>
        <begin position="12"/>
        <end position="28"/>
    </location>
</feature>
<comment type="caution">
    <text evidence="7">The sequence shown here is derived from an EMBL/GenBank/DDBJ whole genome shotgun (WGS) entry which is preliminary data.</text>
</comment>
<evidence type="ECO:0000256" key="1">
    <source>
        <dbReference type="ARBA" id="ARBA00004141"/>
    </source>
</evidence>